<accession>A0A6L6PDF1</accession>
<protein>
    <submittedName>
        <fullName evidence="1">DUF72 domain-containing protein</fullName>
    </submittedName>
</protein>
<organism evidence="1 2">
    <name type="scientific">Duganella radicis</name>
    <dbReference type="NCBI Taxonomy" id="551988"/>
    <lineage>
        <taxon>Bacteria</taxon>
        <taxon>Pseudomonadati</taxon>
        <taxon>Pseudomonadota</taxon>
        <taxon>Betaproteobacteria</taxon>
        <taxon>Burkholderiales</taxon>
        <taxon>Oxalobacteraceae</taxon>
        <taxon>Telluria group</taxon>
        <taxon>Duganella</taxon>
    </lineage>
</organism>
<dbReference type="Gene3D" id="3.20.20.410">
    <property type="entry name" value="Protein of unknown function UPF0759"/>
    <property type="match status" value="1"/>
</dbReference>
<keyword evidence="2" id="KW-1185">Reference proteome</keyword>
<dbReference type="Pfam" id="PF01904">
    <property type="entry name" value="DUF72"/>
    <property type="match status" value="1"/>
</dbReference>
<dbReference type="RefSeq" id="WP_155462296.1">
    <property type="nucleotide sequence ID" value="NZ_WNKY01000003.1"/>
</dbReference>
<evidence type="ECO:0000313" key="2">
    <source>
        <dbReference type="Proteomes" id="UP000475582"/>
    </source>
</evidence>
<dbReference type="OrthoDB" id="9780310at2"/>
<dbReference type="PANTHER" id="PTHR30348:SF14">
    <property type="entry name" value="BLR8050 PROTEIN"/>
    <property type="match status" value="1"/>
</dbReference>
<name>A0A6L6PDF1_9BURK</name>
<reference evidence="1 2" key="1">
    <citation type="submission" date="2019-11" db="EMBL/GenBank/DDBJ databases">
        <title>Type strains purchased from KCTC, JCM and DSMZ.</title>
        <authorList>
            <person name="Lu H."/>
        </authorList>
    </citation>
    <scope>NUCLEOTIDE SEQUENCE [LARGE SCALE GENOMIC DNA]</scope>
    <source>
        <strain evidence="1 2">KCTC 22382</strain>
    </source>
</reference>
<gene>
    <name evidence="1" type="ORF">GM676_05015</name>
</gene>
<comment type="caution">
    <text evidence="1">The sequence shown here is derived from an EMBL/GenBank/DDBJ whole genome shotgun (WGS) entry which is preliminary data.</text>
</comment>
<dbReference type="Proteomes" id="UP000475582">
    <property type="component" value="Unassembled WGS sequence"/>
</dbReference>
<evidence type="ECO:0000313" key="1">
    <source>
        <dbReference type="EMBL" id="MTV36943.1"/>
    </source>
</evidence>
<sequence length="237" mass="26195">MTETRIGCAGWNISREAAPSFAGAGSHLQRYAGVLNAVEINSSFYRPHQPQTYARWADSVPDDFRFAVKLPRTITHDQRLLEAGALLDQFAAQAGALGGKLGCVLVQLPPSLRLDTAVADLFMRQLRQRFNCMLACEARHGSWFGDEASALLRGQRISRVIADPPVGQPGPYVATTDEAYIRLHGSPRMYFSAYDQAYLQSVADWLRDHAGWCIFDNTASGAAILNALQLQKMQHSR</sequence>
<dbReference type="EMBL" id="WNKY01000003">
    <property type="protein sequence ID" value="MTV36943.1"/>
    <property type="molecule type" value="Genomic_DNA"/>
</dbReference>
<dbReference type="InterPro" id="IPR036520">
    <property type="entry name" value="UPF0759_sf"/>
</dbReference>
<proteinExistence type="predicted"/>
<dbReference type="AlphaFoldDB" id="A0A6L6PDF1"/>
<dbReference type="SUPFAM" id="SSF117396">
    <property type="entry name" value="TM1631-like"/>
    <property type="match status" value="1"/>
</dbReference>
<dbReference type="PANTHER" id="PTHR30348">
    <property type="entry name" value="UNCHARACTERIZED PROTEIN YECE"/>
    <property type="match status" value="1"/>
</dbReference>
<dbReference type="InterPro" id="IPR002763">
    <property type="entry name" value="DUF72"/>
</dbReference>